<keyword evidence="2" id="KW-0378">Hydrolase</keyword>
<dbReference type="HOGENOM" id="CLU_020336_13_2_10"/>
<dbReference type="OrthoDB" id="9780932at2"/>
<dbReference type="RefSeq" id="WP_015329715.1">
    <property type="nucleotide sequence ID" value="NC_020054.1"/>
</dbReference>
<reference evidence="2 3" key="1">
    <citation type="journal article" date="2012" name="J. Bacteriol.">
        <title>Genome Sequence of Fibrella aestuarina BUZ 2T, a Filamentous Marine Bacterium.</title>
        <authorList>
            <person name="Filippini M."/>
            <person name="Qi W."/>
            <person name="Blom J."/>
            <person name="Goesmann A."/>
            <person name="Smits T.H."/>
            <person name="Bagheri H.C."/>
        </authorList>
    </citation>
    <scope>NUCLEOTIDE SEQUENCE [LARGE SCALE GENOMIC DNA]</scope>
    <source>
        <strain evidence="3">BUZ 2T</strain>
    </source>
</reference>
<sequence length="310" mass="35098">MKKIRSYLPILLLVVIVGLYRTDLTVTELKARYTDASSAFMNLDGMDVHYRLEGNPADSVPLVLIHGTGSMLQTWDGWVNALRDSRRIVRLDLPGYGLTGPHPQNEASIQYYTRFMALFIERLGFKRCDVAGNSLGGNIAWHMALMGPDRVRQLILIDAAGYPFTPKSVPIGFRLAQLPLVNGLIAKLTPDALFRSSLENLYHNDGLVTDTLVQRYADLNRREGNRQAFVRRQPALDSLWLRIGQIRQPTLILWGQHDNLIPVEVAQRFHRDLPNDTLIIYPNAGHVPMEELPAQTVADYRNWSVRQPGH</sequence>
<dbReference type="InterPro" id="IPR000073">
    <property type="entry name" value="AB_hydrolase_1"/>
</dbReference>
<name>I0K3B2_9BACT</name>
<dbReference type="EC" id="3.1.-.-" evidence="2"/>
<dbReference type="SUPFAM" id="SSF53474">
    <property type="entry name" value="alpha/beta-Hydrolases"/>
    <property type="match status" value="1"/>
</dbReference>
<dbReference type="PANTHER" id="PTHR46438">
    <property type="entry name" value="ALPHA/BETA-HYDROLASES SUPERFAMILY PROTEIN"/>
    <property type="match status" value="1"/>
</dbReference>
<dbReference type="Pfam" id="PF00561">
    <property type="entry name" value="Abhydrolase_1"/>
    <property type="match status" value="1"/>
</dbReference>
<evidence type="ECO:0000259" key="1">
    <source>
        <dbReference type="Pfam" id="PF00561"/>
    </source>
</evidence>
<feature type="domain" description="AB hydrolase-1" evidence="1">
    <location>
        <begin position="61"/>
        <end position="291"/>
    </location>
</feature>
<keyword evidence="3" id="KW-1185">Reference proteome</keyword>
<dbReference type="STRING" id="1166018.FAES_0604"/>
<dbReference type="Gene3D" id="3.40.50.1820">
    <property type="entry name" value="alpha/beta hydrolase"/>
    <property type="match status" value="1"/>
</dbReference>
<dbReference type="KEGG" id="fae:FAES_0604"/>
<dbReference type="PANTHER" id="PTHR46438:SF11">
    <property type="entry name" value="LIPASE-RELATED"/>
    <property type="match status" value="1"/>
</dbReference>
<protein>
    <submittedName>
        <fullName evidence="2">Putative hydrolase yugF</fullName>
        <ecNumber evidence="2">3.1.-.-</ecNumber>
    </submittedName>
</protein>
<dbReference type="AlphaFoldDB" id="I0K3B2"/>
<gene>
    <name evidence="2" type="ORF">FAES_0604</name>
</gene>
<dbReference type="InterPro" id="IPR029058">
    <property type="entry name" value="AB_hydrolase_fold"/>
</dbReference>
<organism evidence="2 3">
    <name type="scientific">Fibrella aestuarina BUZ 2</name>
    <dbReference type="NCBI Taxonomy" id="1166018"/>
    <lineage>
        <taxon>Bacteria</taxon>
        <taxon>Pseudomonadati</taxon>
        <taxon>Bacteroidota</taxon>
        <taxon>Cytophagia</taxon>
        <taxon>Cytophagales</taxon>
        <taxon>Spirosomataceae</taxon>
        <taxon>Fibrella</taxon>
    </lineage>
</organism>
<dbReference type="GO" id="GO:0016787">
    <property type="term" value="F:hydrolase activity"/>
    <property type="evidence" value="ECO:0007669"/>
    <property type="project" value="UniProtKB-KW"/>
</dbReference>
<evidence type="ECO:0000313" key="3">
    <source>
        <dbReference type="Proteomes" id="UP000011058"/>
    </source>
</evidence>
<dbReference type="EMBL" id="HE796683">
    <property type="protein sequence ID" value="CCG98615.1"/>
    <property type="molecule type" value="Genomic_DNA"/>
</dbReference>
<evidence type="ECO:0000313" key="2">
    <source>
        <dbReference type="EMBL" id="CCG98615.1"/>
    </source>
</evidence>
<dbReference type="PATRIC" id="fig|1166018.3.peg.613"/>
<proteinExistence type="predicted"/>
<dbReference type="Proteomes" id="UP000011058">
    <property type="component" value="Chromosome"/>
</dbReference>
<dbReference type="eggNOG" id="COG2267">
    <property type="taxonomic scope" value="Bacteria"/>
</dbReference>
<accession>I0K3B2</accession>
<dbReference type="PRINTS" id="PR00111">
    <property type="entry name" value="ABHYDROLASE"/>
</dbReference>